<keyword evidence="16" id="KW-1185">Reference proteome</keyword>
<dbReference type="AlphaFoldDB" id="A0A8H3I529"/>
<gene>
    <name evidence="15" type="ORF">HETSPECPRED_007191</name>
</gene>
<dbReference type="GO" id="GO:0009636">
    <property type="term" value="P:response to toxic substance"/>
    <property type="evidence" value="ECO:0007669"/>
    <property type="project" value="UniProtKB-KW"/>
</dbReference>
<comment type="cofactor">
    <cofactor evidence="2">
        <name>Zn(2+)</name>
        <dbReference type="ChEBI" id="CHEBI:29105"/>
    </cofactor>
</comment>
<dbReference type="GO" id="GO:0036088">
    <property type="term" value="P:D-serine catabolic process"/>
    <property type="evidence" value="ECO:0007669"/>
    <property type="project" value="TreeGrafter"/>
</dbReference>
<evidence type="ECO:0000256" key="5">
    <source>
        <dbReference type="ARBA" id="ARBA00022723"/>
    </source>
</evidence>
<dbReference type="PANTHER" id="PTHR28004:SF2">
    <property type="entry name" value="D-SERINE DEHYDRATASE"/>
    <property type="match status" value="1"/>
</dbReference>
<reference evidence="15" key="1">
    <citation type="submission" date="2021-03" db="EMBL/GenBank/DDBJ databases">
        <authorList>
            <person name="Tagirdzhanova G."/>
        </authorList>
    </citation>
    <scope>NUCLEOTIDE SEQUENCE</scope>
</reference>
<dbReference type="InterPro" id="IPR029066">
    <property type="entry name" value="PLP-binding_barrel"/>
</dbReference>
<dbReference type="FunFam" id="3.20.20.10:FF:000016">
    <property type="entry name" value="D-serine dehydratase"/>
    <property type="match status" value="1"/>
</dbReference>
<organism evidence="15 16">
    <name type="scientific">Heterodermia speciosa</name>
    <dbReference type="NCBI Taxonomy" id="116794"/>
    <lineage>
        <taxon>Eukaryota</taxon>
        <taxon>Fungi</taxon>
        <taxon>Dikarya</taxon>
        <taxon>Ascomycota</taxon>
        <taxon>Pezizomycotina</taxon>
        <taxon>Lecanoromycetes</taxon>
        <taxon>OSLEUM clade</taxon>
        <taxon>Lecanoromycetidae</taxon>
        <taxon>Caliciales</taxon>
        <taxon>Physciaceae</taxon>
        <taxon>Heterodermia</taxon>
    </lineage>
</organism>
<proteinExistence type="inferred from homology"/>
<keyword evidence="8" id="KW-0456">Lyase</keyword>
<protein>
    <recommendedName>
        <fullName evidence="12">D-serine dehydratase</fullName>
        <ecNumber evidence="11">4.3.1.18</ecNumber>
    </recommendedName>
    <alternativeName>
        <fullName evidence="13">D-serine deaminase</fullName>
    </alternativeName>
</protein>
<comment type="function">
    <text evidence="10">Catalyzes the conversion of D-serine to pyruvate and ammonia. May play a role in D-serine detoxification.</text>
</comment>
<dbReference type="InterPro" id="IPR051466">
    <property type="entry name" value="D-amino_acid_metab_enzyme"/>
</dbReference>
<evidence type="ECO:0000256" key="8">
    <source>
        <dbReference type="ARBA" id="ARBA00023239"/>
    </source>
</evidence>
<comment type="catalytic activity">
    <reaction evidence="9">
        <text>D-serine = pyruvate + NH4(+)</text>
        <dbReference type="Rhea" id="RHEA:13977"/>
        <dbReference type="ChEBI" id="CHEBI:15361"/>
        <dbReference type="ChEBI" id="CHEBI:28938"/>
        <dbReference type="ChEBI" id="CHEBI:35247"/>
        <dbReference type="EC" id="4.3.1.18"/>
    </reaction>
    <physiologicalReaction direction="left-to-right" evidence="9">
        <dbReference type="Rhea" id="RHEA:13978"/>
    </physiologicalReaction>
</comment>
<dbReference type="Pfam" id="PF14031">
    <property type="entry name" value="D-ser_dehydrat"/>
    <property type="match status" value="1"/>
</dbReference>
<evidence type="ECO:0000256" key="11">
    <source>
        <dbReference type="ARBA" id="ARBA00066349"/>
    </source>
</evidence>
<dbReference type="SMART" id="SM01119">
    <property type="entry name" value="D-ser_dehydrat"/>
    <property type="match status" value="1"/>
</dbReference>
<evidence type="ECO:0000256" key="7">
    <source>
        <dbReference type="ARBA" id="ARBA00022898"/>
    </source>
</evidence>
<dbReference type="Gene3D" id="3.20.20.10">
    <property type="entry name" value="Alanine racemase"/>
    <property type="match status" value="1"/>
</dbReference>
<comment type="similarity">
    <text evidence="3">Belongs to the DSD1 family.</text>
</comment>
<dbReference type="InterPro" id="IPR026956">
    <property type="entry name" value="D-ser_dehydrat-like_dom"/>
</dbReference>
<name>A0A8H3I529_9LECA</name>
<evidence type="ECO:0000256" key="12">
    <source>
        <dbReference type="ARBA" id="ARBA00069616"/>
    </source>
</evidence>
<dbReference type="Proteomes" id="UP000664521">
    <property type="component" value="Unassembled WGS sequence"/>
</dbReference>
<evidence type="ECO:0000256" key="4">
    <source>
        <dbReference type="ARBA" id="ARBA00022575"/>
    </source>
</evidence>
<keyword evidence="5" id="KW-0479">Metal-binding</keyword>
<evidence type="ECO:0000256" key="6">
    <source>
        <dbReference type="ARBA" id="ARBA00022833"/>
    </source>
</evidence>
<evidence type="ECO:0000256" key="9">
    <source>
        <dbReference type="ARBA" id="ARBA00051198"/>
    </source>
</evidence>
<evidence type="ECO:0000256" key="2">
    <source>
        <dbReference type="ARBA" id="ARBA00001947"/>
    </source>
</evidence>
<evidence type="ECO:0000256" key="13">
    <source>
        <dbReference type="ARBA" id="ARBA00075219"/>
    </source>
</evidence>
<dbReference type="GO" id="GO:0046872">
    <property type="term" value="F:metal ion binding"/>
    <property type="evidence" value="ECO:0007669"/>
    <property type="project" value="UniProtKB-KW"/>
</dbReference>
<dbReference type="PANTHER" id="PTHR28004">
    <property type="entry name" value="ZGC:162816-RELATED"/>
    <property type="match status" value="1"/>
</dbReference>
<dbReference type="Gene3D" id="2.40.37.20">
    <property type="entry name" value="D-serine dehydratase-like domain"/>
    <property type="match status" value="1"/>
</dbReference>
<evidence type="ECO:0000259" key="14">
    <source>
        <dbReference type="SMART" id="SM01119"/>
    </source>
</evidence>
<dbReference type="InterPro" id="IPR042208">
    <property type="entry name" value="D-ser_dehydrat-like_sf"/>
</dbReference>
<keyword evidence="6" id="KW-0862">Zinc</keyword>
<dbReference type="Pfam" id="PF01168">
    <property type="entry name" value="Ala_racemase_N"/>
    <property type="match status" value="1"/>
</dbReference>
<dbReference type="SUPFAM" id="SSF51419">
    <property type="entry name" value="PLP-binding barrel"/>
    <property type="match status" value="1"/>
</dbReference>
<keyword evidence="7" id="KW-0663">Pyridoxal phosphate</keyword>
<evidence type="ECO:0000256" key="1">
    <source>
        <dbReference type="ARBA" id="ARBA00001933"/>
    </source>
</evidence>
<evidence type="ECO:0000313" key="15">
    <source>
        <dbReference type="EMBL" id="CAF9907630.1"/>
    </source>
</evidence>
<dbReference type="OrthoDB" id="20198at2759"/>
<comment type="caution">
    <text evidence="15">The sequence shown here is derived from an EMBL/GenBank/DDBJ whole genome shotgun (WGS) entry which is preliminary data.</text>
</comment>
<dbReference type="InterPro" id="IPR001608">
    <property type="entry name" value="Ala_racemase_N"/>
</dbReference>
<evidence type="ECO:0000256" key="3">
    <source>
        <dbReference type="ARBA" id="ARBA00005323"/>
    </source>
</evidence>
<evidence type="ECO:0000313" key="16">
    <source>
        <dbReference type="Proteomes" id="UP000664521"/>
    </source>
</evidence>
<sequence length="460" mass="51339">MDTDTSDLYSRPSKQSLQDTFVRRHLKDVSSPAAVLDRAIVRRNCQRMLQACESLDLKFRAHVKTHKTTEVTRLQVGDSSSTARIVVSTLAEAEYLTGSRHEWLDDNRELNILYGVPLPPSQAMRLGYLGKTLGRGGLSVLIDHVDQLDAICTIRAISGHTVNLFVKIDTGYQRAGVKPDSVQLKSIIDRVQSALEPHLTANLCGLYSHAGHSYYLSSRYNSMWQLQEELEDLEHAGATIDEIYRRRGQPNRRFILSVGATPTATSIQGLQDNADDDGVHQRQAEGFRRYIEDLAIHREIEVHAGVYPILDLQQLDTRINRRVPSPNGQLSTADLALTILAEVVSIYPERGEALIAAGTLALGREPCNSYSGWGRISPWNTTSAETGWMIDRISQEHSILSKDRGAAKPAELHVGQKVRIWPNHACVAGAGFGWYLVVDSSLPENQRDIVVDVWMRCRGW</sequence>
<comment type="cofactor">
    <cofactor evidence="1">
        <name>pyridoxal 5'-phosphate</name>
        <dbReference type="ChEBI" id="CHEBI:597326"/>
    </cofactor>
</comment>
<dbReference type="GO" id="GO:0008721">
    <property type="term" value="F:D-serine ammonia-lyase activity"/>
    <property type="evidence" value="ECO:0007669"/>
    <property type="project" value="UniProtKB-EC"/>
</dbReference>
<evidence type="ECO:0000256" key="10">
    <source>
        <dbReference type="ARBA" id="ARBA00055764"/>
    </source>
</evidence>
<dbReference type="EC" id="4.3.1.18" evidence="11"/>
<dbReference type="EMBL" id="CAJPDS010000005">
    <property type="protein sequence ID" value="CAF9907630.1"/>
    <property type="molecule type" value="Genomic_DNA"/>
</dbReference>
<keyword evidence="4" id="KW-0216">Detoxification</keyword>
<feature type="domain" description="D-serine dehydratase-like" evidence="14">
    <location>
        <begin position="336"/>
        <end position="439"/>
    </location>
</feature>
<accession>A0A8H3I529</accession>